<dbReference type="Pfam" id="PF03810">
    <property type="entry name" value="IBN_N"/>
    <property type="match status" value="1"/>
</dbReference>
<dbReference type="GO" id="GO:0006606">
    <property type="term" value="P:protein import into nucleus"/>
    <property type="evidence" value="ECO:0007669"/>
    <property type="project" value="TreeGrafter"/>
</dbReference>
<evidence type="ECO:0000256" key="5">
    <source>
        <dbReference type="ARBA" id="ARBA00022490"/>
    </source>
</evidence>
<evidence type="ECO:0000259" key="8">
    <source>
        <dbReference type="PROSITE" id="PS50166"/>
    </source>
</evidence>
<keyword evidence="4" id="KW-0813">Transport</keyword>
<proteinExistence type="inferred from homology"/>
<dbReference type="AlphaFoldDB" id="A0A7S1XYB3"/>
<accession>A0A7S1XYB3</accession>
<dbReference type="PANTHER" id="PTHR10997:SF8">
    <property type="entry name" value="EXPORTIN-2"/>
    <property type="match status" value="1"/>
</dbReference>
<dbReference type="InterPro" id="IPR005043">
    <property type="entry name" value="XPO2_C"/>
</dbReference>
<dbReference type="Gene3D" id="1.25.10.10">
    <property type="entry name" value="Leucine-rich Repeat Variant"/>
    <property type="match status" value="1"/>
</dbReference>
<comment type="subcellular location">
    <subcellularLocation>
        <location evidence="2">Cytoplasm</location>
    </subcellularLocation>
    <subcellularLocation>
        <location evidence="1">Nucleus</location>
    </subcellularLocation>
</comment>
<protein>
    <recommendedName>
        <fullName evidence="8">Importin N-terminal domain-containing protein</fullName>
    </recommendedName>
</protein>
<dbReference type="GO" id="GO:0005829">
    <property type="term" value="C:cytosol"/>
    <property type="evidence" value="ECO:0007669"/>
    <property type="project" value="TreeGrafter"/>
</dbReference>
<dbReference type="GO" id="GO:0006611">
    <property type="term" value="P:protein export from nucleus"/>
    <property type="evidence" value="ECO:0007669"/>
    <property type="project" value="TreeGrafter"/>
</dbReference>
<name>A0A7S1XYB3_9STRA</name>
<keyword evidence="7" id="KW-0539">Nucleus</keyword>
<keyword evidence="5" id="KW-0963">Cytoplasm</keyword>
<organism evidence="9">
    <name type="scientific">Phaeomonas parva</name>
    <dbReference type="NCBI Taxonomy" id="124430"/>
    <lineage>
        <taxon>Eukaryota</taxon>
        <taxon>Sar</taxon>
        <taxon>Stramenopiles</taxon>
        <taxon>Ochrophyta</taxon>
        <taxon>Pinguiophyceae</taxon>
        <taxon>Pinguiochrysidales</taxon>
        <taxon>Pinguiochrysidaceae</taxon>
        <taxon>Phaeomonas</taxon>
    </lineage>
</organism>
<dbReference type="PANTHER" id="PTHR10997">
    <property type="entry name" value="IMPORTIN-7, 8, 11"/>
    <property type="match status" value="1"/>
</dbReference>
<evidence type="ECO:0000256" key="7">
    <source>
        <dbReference type="ARBA" id="ARBA00023242"/>
    </source>
</evidence>
<evidence type="ECO:0000256" key="3">
    <source>
        <dbReference type="ARBA" id="ARBA00008669"/>
    </source>
</evidence>
<evidence type="ECO:0000313" key="9">
    <source>
        <dbReference type="EMBL" id="CAD9265676.1"/>
    </source>
</evidence>
<dbReference type="GO" id="GO:0005635">
    <property type="term" value="C:nuclear envelope"/>
    <property type="evidence" value="ECO:0007669"/>
    <property type="project" value="TreeGrafter"/>
</dbReference>
<evidence type="ECO:0000256" key="6">
    <source>
        <dbReference type="ARBA" id="ARBA00022927"/>
    </source>
</evidence>
<comment type="similarity">
    <text evidence="3">Belongs to the XPO2/CSE1 family.</text>
</comment>
<gene>
    <name evidence="9" type="ORF">PPAR1163_LOCUS24099</name>
</gene>
<dbReference type="InterPro" id="IPR001494">
    <property type="entry name" value="Importin-beta_N"/>
</dbReference>
<dbReference type="InterPro" id="IPR013713">
    <property type="entry name" value="XPO2_central"/>
</dbReference>
<dbReference type="EMBL" id="HBGJ01038164">
    <property type="protein sequence ID" value="CAD9265676.1"/>
    <property type="molecule type" value="Transcribed_RNA"/>
</dbReference>
<evidence type="ECO:0000256" key="1">
    <source>
        <dbReference type="ARBA" id="ARBA00004123"/>
    </source>
</evidence>
<feature type="domain" description="Importin N-terminal" evidence="8">
    <location>
        <begin position="22"/>
        <end position="95"/>
    </location>
</feature>
<dbReference type="GO" id="GO:0031267">
    <property type="term" value="F:small GTPase binding"/>
    <property type="evidence" value="ECO:0007669"/>
    <property type="project" value="InterPro"/>
</dbReference>
<dbReference type="InterPro" id="IPR016024">
    <property type="entry name" value="ARM-type_fold"/>
</dbReference>
<evidence type="ECO:0000256" key="4">
    <source>
        <dbReference type="ARBA" id="ARBA00022448"/>
    </source>
</evidence>
<evidence type="ECO:0000256" key="2">
    <source>
        <dbReference type="ARBA" id="ARBA00004496"/>
    </source>
</evidence>
<dbReference type="Pfam" id="PF08506">
    <property type="entry name" value="Cse1"/>
    <property type="match status" value="1"/>
</dbReference>
<dbReference type="GO" id="GO:0005049">
    <property type="term" value="F:nuclear export signal receptor activity"/>
    <property type="evidence" value="ECO:0007669"/>
    <property type="project" value="TreeGrafter"/>
</dbReference>
<dbReference type="InterPro" id="IPR011989">
    <property type="entry name" value="ARM-like"/>
</dbReference>
<sequence length="973" mass="108941">MQGLLQAVEASLSPEKATREAAEEYLKQTTRQPGNLLLLAQGIGSGTAAPPVAQAAAVYFKNVVKNYWEPEDRENALNEADKARVRENVVGMVVASPYEIQRQLTEALSIIAKTDFPAKWESLLPELVEKLKVAHTNNDFALIYGCLLIANEVMKRFRYVYKSDELFLQLKYCLDHFQETLTVIFRQSCAPLASLQGDANSLTKLLEILRLCARIFFSLNYQDIPEYFEDNLAQWMGPFDNFLGAEFPAINGVNAARDQPNPLAQLQAAIIENVMLYADKYDEQFAEHLPSCTRKIWALLTTISPEPRNDQLATKGITFLTRIISKQLHYDIFKEESTLRQMVTHVVLPNIMLRELEEELFEMSPTEFIQRDMEGSDTDTRRRCARDLVRGMCKLFGQQTTQIVGEHIQVLLKEYQANPEQNWRQKDAALHLILAVTVRAESKKGVREVNEAINVMEMLSTHVLPELQDSNVAARPIVKASAIKFANTFRGQMSVTELSSLMPLYIRHMGAELPVVVQTYACIAVERILTLRDRAASGSGKVQPLVFTRSHLSPFMEPLTQGIFHVLSNDEVPENDYVMKALMRVLCVAQEEVQPVYQQLTQTLTSTLGRVWKNPSNPHFGHYLFECIGILVGTITKTVPGSGVAFEELLFPPFQAILQEDVAQLTPYVFQIMAQLLEASENVSDAFWQLLPILLTPVTWQRKSNTPALVRFLVAYMKKAGRVLAEQGKIEAVLAIAQKLVSSRANEISSFQLLEMVVLHVPQDHLSKYLVPLMQVLLTRLQQNNNLKFIRLISYFWCVIINKFGVATWWSTLESVQAGLAMMLSQSIFLSNAARHKNWSAEELKCFCDGIVSLLVQGPILGQNPALWGSGVGAVVQVLMRDSGADGDDEEDGSGIAAEMEVTYDATYSRLAFASAAKIDAFPNLPPPLVYLPRCLAELGGQQPLLPVLQQQLTPDQQAALQQMCQSAGVTLT</sequence>
<dbReference type="PROSITE" id="PS50166">
    <property type="entry name" value="IMPORTIN_B_NT"/>
    <property type="match status" value="1"/>
</dbReference>
<reference evidence="9" key="1">
    <citation type="submission" date="2021-01" db="EMBL/GenBank/DDBJ databases">
        <authorList>
            <person name="Corre E."/>
            <person name="Pelletier E."/>
            <person name="Niang G."/>
            <person name="Scheremetjew M."/>
            <person name="Finn R."/>
            <person name="Kale V."/>
            <person name="Holt S."/>
            <person name="Cochrane G."/>
            <person name="Meng A."/>
            <person name="Brown T."/>
            <person name="Cohen L."/>
        </authorList>
    </citation>
    <scope>NUCLEOTIDE SEQUENCE</scope>
    <source>
        <strain evidence="9">CCMP2877</strain>
    </source>
</reference>
<dbReference type="SMART" id="SM00913">
    <property type="entry name" value="IBN_N"/>
    <property type="match status" value="1"/>
</dbReference>
<dbReference type="Pfam" id="PF03378">
    <property type="entry name" value="CAS_CSE1"/>
    <property type="match status" value="1"/>
</dbReference>
<dbReference type="SUPFAM" id="SSF48371">
    <property type="entry name" value="ARM repeat"/>
    <property type="match status" value="1"/>
</dbReference>
<keyword evidence="6" id="KW-0653">Protein transport</keyword>